<comment type="pathway">
    <text evidence="2 16 17">Pyrimidine metabolism; UMP biosynthesis via salvage pathway; UMP from uridine: step 1/1.</text>
</comment>
<dbReference type="PANTHER" id="PTHR10285">
    <property type="entry name" value="URIDINE KINASE"/>
    <property type="match status" value="1"/>
</dbReference>
<dbReference type="AlphaFoldDB" id="A0A4R3TMK7"/>
<evidence type="ECO:0000256" key="5">
    <source>
        <dbReference type="ARBA" id="ARBA00012137"/>
    </source>
</evidence>
<keyword evidence="8 16" id="KW-0808">Transferase</keyword>
<keyword evidence="7 16" id="KW-0963">Cytoplasm</keyword>
<dbReference type="GO" id="GO:0005737">
    <property type="term" value="C:cytoplasm"/>
    <property type="evidence" value="ECO:0007669"/>
    <property type="project" value="UniProtKB-SubCell"/>
</dbReference>
<sequence>MKKTIVIGIAGGSASGKTSISQQLKDRYENTQSVVIIRQDDYYKDQSEKTMEERVKTNYDHPFAFDNTLLVKQLKELTMGKAIEKPTYDFVQHTRSHSIEHIEPSDVIVIEGLFVLENEDLRNLCDIKIFVDTDADIRFIRRLLRDVKQRGRTLESVVEQYTSTVRDMHNLFIEPSKRYADVIIPEGGHNMVAIDLLMTKISSIIQENVV</sequence>
<dbReference type="UniPathway" id="UPA00574">
    <property type="reaction ID" value="UER00637"/>
</dbReference>
<evidence type="ECO:0000313" key="19">
    <source>
        <dbReference type="EMBL" id="TCU63660.1"/>
    </source>
</evidence>
<dbReference type="InterPro" id="IPR006083">
    <property type="entry name" value="PRK/URK"/>
</dbReference>
<dbReference type="InterPro" id="IPR026008">
    <property type="entry name" value="Uridine_kinase"/>
</dbReference>
<comment type="similarity">
    <text evidence="4 16 17">Belongs to the uridine kinase family.</text>
</comment>
<dbReference type="GO" id="GO:0005524">
    <property type="term" value="F:ATP binding"/>
    <property type="evidence" value="ECO:0007669"/>
    <property type="project" value="UniProtKB-UniRule"/>
</dbReference>
<evidence type="ECO:0000256" key="10">
    <source>
        <dbReference type="ARBA" id="ARBA00022777"/>
    </source>
</evidence>
<evidence type="ECO:0000256" key="17">
    <source>
        <dbReference type="RuleBase" id="RU003825"/>
    </source>
</evidence>
<dbReference type="EMBL" id="SMBP01000001">
    <property type="protein sequence ID" value="TCU63660.1"/>
    <property type="molecule type" value="Genomic_DNA"/>
</dbReference>
<comment type="subcellular location">
    <subcellularLocation>
        <location evidence="1 16 17">Cytoplasm</location>
    </subcellularLocation>
</comment>
<dbReference type="RefSeq" id="WP_132223464.1">
    <property type="nucleotide sequence ID" value="NZ_JANKBG010000001.1"/>
</dbReference>
<gene>
    <name evidence="16" type="primary">udk</name>
    <name evidence="19" type="ORF">EDD61_101315</name>
</gene>
<keyword evidence="9 16" id="KW-0547">Nucleotide-binding</keyword>
<name>A0A4R3TMK7_9FIRM</name>
<evidence type="ECO:0000256" key="6">
    <source>
        <dbReference type="ARBA" id="ARBA00021478"/>
    </source>
</evidence>
<reference evidence="19 20" key="1">
    <citation type="submission" date="2019-03" db="EMBL/GenBank/DDBJ databases">
        <title>Genomic Encyclopedia of Type Strains, Phase IV (KMG-IV): sequencing the most valuable type-strain genomes for metagenomic binning, comparative biology and taxonomic classification.</title>
        <authorList>
            <person name="Goeker M."/>
        </authorList>
    </citation>
    <scope>NUCLEOTIDE SEQUENCE [LARGE SCALE GENOMIC DNA]</scope>
    <source>
        <strain evidence="19 20">DSM 29481</strain>
    </source>
</reference>
<evidence type="ECO:0000256" key="13">
    <source>
        <dbReference type="ARBA" id="ARBA00031452"/>
    </source>
</evidence>
<accession>A0A4R3TMK7</accession>
<evidence type="ECO:0000256" key="2">
    <source>
        <dbReference type="ARBA" id="ARBA00004690"/>
    </source>
</evidence>
<dbReference type="Gene3D" id="3.40.50.300">
    <property type="entry name" value="P-loop containing nucleotide triphosphate hydrolases"/>
    <property type="match status" value="1"/>
</dbReference>
<feature type="domain" description="Phosphoribulokinase/uridine kinase" evidence="18">
    <location>
        <begin position="6"/>
        <end position="192"/>
    </location>
</feature>
<keyword evidence="11 16" id="KW-0067">ATP-binding</keyword>
<comment type="catalytic activity">
    <reaction evidence="14 17">
        <text>cytidine + ATP = CMP + ADP + H(+)</text>
        <dbReference type="Rhea" id="RHEA:24674"/>
        <dbReference type="ChEBI" id="CHEBI:15378"/>
        <dbReference type="ChEBI" id="CHEBI:17562"/>
        <dbReference type="ChEBI" id="CHEBI:30616"/>
        <dbReference type="ChEBI" id="CHEBI:60377"/>
        <dbReference type="ChEBI" id="CHEBI:456216"/>
        <dbReference type="EC" id="2.7.1.48"/>
    </reaction>
</comment>
<comment type="catalytic activity">
    <reaction evidence="15 16 17">
        <text>uridine + ATP = UMP + ADP + H(+)</text>
        <dbReference type="Rhea" id="RHEA:16825"/>
        <dbReference type="ChEBI" id="CHEBI:15378"/>
        <dbReference type="ChEBI" id="CHEBI:16704"/>
        <dbReference type="ChEBI" id="CHEBI:30616"/>
        <dbReference type="ChEBI" id="CHEBI:57865"/>
        <dbReference type="ChEBI" id="CHEBI:456216"/>
        <dbReference type="EC" id="2.7.1.48"/>
    </reaction>
</comment>
<evidence type="ECO:0000256" key="1">
    <source>
        <dbReference type="ARBA" id="ARBA00004496"/>
    </source>
</evidence>
<dbReference type="PRINTS" id="PR00988">
    <property type="entry name" value="URIDINKINASE"/>
</dbReference>
<evidence type="ECO:0000256" key="15">
    <source>
        <dbReference type="ARBA" id="ARBA00048909"/>
    </source>
</evidence>
<evidence type="ECO:0000256" key="12">
    <source>
        <dbReference type="ARBA" id="ARBA00030641"/>
    </source>
</evidence>
<evidence type="ECO:0000259" key="18">
    <source>
        <dbReference type="Pfam" id="PF00485"/>
    </source>
</evidence>
<comment type="caution">
    <text evidence="19">The sequence shown here is derived from an EMBL/GenBank/DDBJ whole genome shotgun (WGS) entry which is preliminary data.</text>
</comment>
<dbReference type="Pfam" id="PF00485">
    <property type="entry name" value="PRK"/>
    <property type="match status" value="1"/>
</dbReference>
<protein>
    <recommendedName>
        <fullName evidence="6 16">Uridine kinase</fullName>
        <ecNumber evidence="5 16">2.7.1.48</ecNumber>
    </recommendedName>
    <alternativeName>
        <fullName evidence="12 16">Cytidine monophosphokinase</fullName>
    </alternativeName>
    <alternativeName>
        <fullName evidence="13 16">Uridine monophosphokinase</fullName>
    </alternativeName>
</protein>
<dbReference type="HAMAP" id="MF_00551">
    <property type="entry name" value="Uridine_kinase"/>
    <property type="match status" value="1"/>
</dbReference>
<dbReference type="EC" id="2.7.1.48" evidence="5 16"/>
<comment type="pathway">
    <text evidence="3 16 17">Pyrimidine metabolism; CTP biosynthesis via salvage pathway; CTP from cytidine: step 1/3.</text>
</comment>
<dbReference type="Proteomes" id="UP000295773">
    <property type="component" value="Unassembled WGS sequence"/>
</dbReference>
<evidence type="ECO:0000256" key="8">
    <source>
        <dbReference type="ARBA" id="ARBA00022679"/>
    </source>
</evidence>
<organism evidence="19 20">
    <name type="scientific">Longicatena caecimuris</name>
    <dbReference type="NCBI Taxonomy" id="1796635"/>
    <lineage>
        <taxon>Bacteria</taxon>
        <taxon>Bacillati</taxon>
        <taxon>Bacillota</taxon>
        <taxon>Erysipelotrichia</taxon>
        <taxon>Erysipelotrichales</taxon>
        <taxon>Erysipelotrichaceae</taxon>
        <taxon>Longicatena</taxon>
    </lineage>
</organism>
<dbReference type="InterPro" id="IPR000764">
    <property type="entry name" value="Uridine_kinase-like"/>
</dbReference>
<keyword evidence="20" id="KW-1185">Reference proteome</keyword>
<evidence type="ECO:0000256" key="16">
    <source>
        <dbReference type="HAMAP-Rule" id="MF_00551"/>
    </source>
</evidence>
<dbReference type="GO" id="GO:0044211">
    <property type="term" value="P:CTP salvage"/>
    <property type="evidence" value="ECO:0007669"/>
    <property type="project" value="UniProtKB-UniRule"/>
</dbReference>
<evidence type="ECO:0000256" key="3">
    <source>
        <dbReference type="ARBA" id="ARBA00004784"/>
    </source>
</evidence>
<dbReference type="GO" id="GO:0004849">
    <property type="term" value="F:uridine kinase activity"/>
    <property type="evidence" value="ECO:0007669"/>
    <property type="project" value="UniProtKB-UniRule"/>
</dbReference>
<evidence type="ECO:0000256" key="4">
    <source>
        <dbReference type="ARBA" id="ARBA00005408"/>
    </source>
</evidence>
<evidence type="ECO:0000256" key="11">
    <source>
        <dbReference type="ARBA" id="ARBA00022840"/>
    </source>
</evidence>
<dbReference type="CDD" id="cd02023">
    <property type="entry name" value="UMPK"/>
    <property type="match status" value="1"/>
</dbReference>
<evidence type="ECO:0000256" key="9">
    <source>
        <dbReference type="ARBA" id="ARBA00022741"/>
    </source>
</evidence>
<dbReference type="InterPro" id="IPR027417">
    <property type="entry name" value="P-loop_NTPase"/>
</dbReference>
<dbReference type="NCBIfam" id="NF004018">
    <property type="entry name" value="PRK05480.1"/>
    <property type="match status" value="1"/>
</dbReference>
<proteinExistence type="inferred from homology"/>
<dbReference type="SUPFAM" id="SSF52540">
    <property type="entry name" value="P-loop containing nucleoside triphosphate hydrolases"/>
    <property type="match status" value="1"/>
</dbReference>
<dbReference type="GO" id="GO:0044206">
    <property type="term" value="P:UMP salvage"/>
    <property type="evidence" value="ECO:0007669"/>
    <property type="project" value="UniProtKB-UniRule"/>
</dbReference>
<evidence type="ECO:0000256" key="7">
    <source>
        <dbReference type="ARBA" id="ARBA00022490"/>
    </source>
</evidence>
<dbReference type="UniPathway" id="UPA00579">
    <property type="reaction ID" value="UER00640"/>
</dbReference>
<feature type="binding site" evidence="16">
    <location>
        <begin position="11"/>
        <end position="18"/>
    </location>
    <ligand>
        <name>ATP</name>
        <dbReference type="ChEBI" id="CHEBI:30616"/>
    </ligand>
</feature>
<dbReference type="GO" id="GO:0043771">
    <property type="term" value="F:cytidine kinase activity"/>
    <property type="evidence" value="ECO:0007669"/>
    <property type="project" value="RHEA"/>
</dbReference>
<evidence type="ECO:0000256" key="14">
    <source>
        <dbReference type="ARBA" id="ARBA00047436"/>
    </source>
</evidence>
<dbReference type="NCBIfam" id="TIGR00235">
    <property type="entry name" value="udk"/>
    <property type="match status" value="1"/>
</dbReference>
<keyword evidence="10 16" id="KW-0418">Kinase</keyword>
<evidence type="ECO:0000313" key="20">
    <source>
        <dbReference type="Proteomes" id="UP000295773"/>
    </source>
</evidence>